<name>A0ABR1IJH9_9AGAR</name>
<sequence>MKGVGVWSIDGVYGGTLLAARGNGFVMFWDWELGEIVRRIDVDSVYWSGTSNLVAIAAEDSFYILQFYRDAYDAKVEEGAEIGDEGVEEAFDLVTEVPDARLPMLHYSSVRTAKWIGNCLIYSKTSNRLSYFVGTESYTISPADLYIHIPTMATSSPLSGIPEHLTLASTFDL</sequence>
<evidence type="ECO:0000313" key="3">
    <source>
        <dbReference type="Proteomes" id="UP001498398"/>
    </source>
</evidence>
<evidence type="ECO:0000313" key="2">
    <source>
        <dbReference type="EMBL" id="KAK7434390.1"/>
    </source>
</evidence>
<keyword evidence="3" id="KW-1185">Reference proteome</keyword>
<dbReference type="EMBL" id="JBANRG010000125">
    <property type="protein sequence ID" value="KAK7434390.1"/>
    <property type="molecule type" value="Genomic_DNA"/>
</dbReference>
<accession>A0ABR1IJH9</accession>
<evidence type="ECO:0000259" key="1">
    <source>
        <dbReference type="Pfam" id="PF04053"/>
    </source>
</evidence>
<protein>
    <submittedName>
        <fullName evidence="2">Coatomer subunit beta</fullName>
    </submittedName>
</protein>
<comment type="caution">
    <text evidence="2">The sequence shown here is derived from an EMBL/GenBank/DDBJ whole genome shotgun (WGS) entry which is preliminary data.</text>
</comment>
<dbReference type="InterPro" id="IPR011047">
    <property type="entry name" value="Quinoprotein_ADH-like_sf"/>
</dbReference>
<dbReference type="Pfam" id="PF04053">
    <property type="entry name" value="B-prop_COPA_B_2nd"/>
    <property type="match status" value="1"/>
</dbReference>
<dbReference type="Proteomes" id="UP001498398">
    <property type="component" value="Unassembled WGS sequence"/>
</dbReference>
<feature type="domain" description="COPA/B second beta-propeller" evidence="1">
    <location>
        <begin position="9"/>
        <end position="148"/>
    </location>
</feature>
<proteinExistence type="predicted"/>
<gene>
    <name evidence="2" type="primary">SEC27_2</name>
    <name evidence="2" type="ORF">VKT23_020236</name>
</gene>
<reference evidence="2 3" key="1">
    <citation type="submission" date="2024-01" db="EMBL/GenBank/DDBJ databases">
        <title>A draft genome for the cacao thread blight pathogen Marasmiellus scandens.</title>
        <authorList>
            <person name="Baruah I.K."/>
            <person name="Leung J."/>
            <person name="Bukari Y."/>
            <person name="Amoako-Attah I."/>
            <person name="Meinhardt L.W."/>
            <person name="Bailey B.A."/>
            <person name="Cohen S.P."/>
        </authorList>
    </citation>
    <scope>NUCLEOTIDE SEQUENCE [LARGE SCALE GENOMIC DNA]</scope>
    <source>
        <strain evidence="2 3">GH-19</strain>
    </source>
</reference>
<dbReference type="SUPFAM" id="SSF50998">
    <property type="entry name" value="Quinoprotein alcohol dehydrogenase-like"/>
    <property type="match status" value="1"/>
</dbReference>
<dbReference type="InterPro" id="IPR006692">
    <property type="entry name" value="Beta-prop_COPA/B_2nd"/>
</dbReference>
<organism evidence="2 3">
    <name type="scientific">Marasmiellus scandens</name>
    <dbReference type="NCBI Taxonomy" id="2682957"/>
    <lineage>
        <taxon>Eukaryota</taxon>
        <taxon>Fungi</taxon>
        <taxon>Dikarya</taxon>
        <taxon>Basidiomycota</taxon>
        <taxon>Agaricomycotina</taxon>
        <taxon>Agaricomycetes</taxon>
        <taxon>Agaricomycetidae</taxon>
        <taxon>Agaricales</taxon>
        <taxon>Marasmiineae</taxon>
        <taxon>Omphalotaceae</taxon>
        <taxon>Marasmiellus</taxon>
    </lineage>
</organism>